<sequence>MSAPHAGRQSPSPSRQTGAQQQDPPSEGKAQPQYAPPEHSAQDHESQTAGLTSNPKHPLEDIESAKFTKGGTFGLGINHDGEKV</sequence>
<dbReference type="RefSeq" id="XP_025577742.1">
    <property type="nucleotide sequence ID" value="XM_025722528.1"/>
</dbReference>
<evidence type="ECO:0000256" key="1">
    <source>
        <dbReference type="SAM" id="MobiDB-lite"/>
    </source>
</evidence>
<feature type="compositionally biased region" description="Basic and acidic residues" evidence="1">
    <location>
        <begin position="57"/>
        <end position="66"/>
    </location>
</feature>
<evidence type="ECO:0000313" key="2">
    <source>
        <dbReference type="EMBL" id="RAL03415.1"/>
    </source>
</evidence>
<organism evidence="2 3">
    <name type="scientific">Aspergillus ibericus CBS 121593</name>
    <dbReference type="NCBI Taxonomy" id="1448316"/>
    <lineage>
        <taxon>Eukaryota</taxon>
        <taxon>Fungi</taxon>
        <taxon>Dikarya</taxon>
        <taxon>Ascomycota</taxon>
        <taxon>Pezizomycotina</taxon>
        <taxon>Eurotiomycetes</taxon>
        <taxon>Eurotiomycetidae</taxon>
        <taxon>Eurotiales</taxon>
        <taxon>Aspergillaceae</taxon>
        <taxon>Aspergillus</taxon>
        <taxon>Aspergillus subgen. Circumdati</taxon>
    </lineage>
</organism>
<feature type="region of interest" description="Disordered" evidence="1">
    <location>
        <begin position="1"/>
        <end position="84"/>
    </location>
</feature>
<accession>A0A395H8E0</accession>
<keyword evidence="3" id="KW-1185">Reference proteome</keyword>
<dbReference type="EMBL" id="KZ824427">
    <property type="protein sequence ID" value="RAL03415.1"/>
    <property type="molecule type" value="Genomic_DNA"/>
</dbReference>
<dbReference type="AlphaFoldDB" id="A0A395H8E0"/>
<evidence type="ECO:0000313" key="3">
    <source>
        <dbReference type="Proteomes" id="UP000249402"/>
    </source>
</evidence>
<dbReference type="GeneID" id="37227393"/>
<proteinExistence type="predicted"/>
<name>A0A395H8E0_9EURO</name>
<dbReference type="VEuPathDB" id="FungiDB:BO80DRAFT_462640"/>
<gene>
    <name evidence="2" type="ORF">BO80DRAFT_462640</name>
</gene>
<feature type="compositionally biased region" description="Polar residues" evidence="1">
    <location>
        <begin position="9"/>
        <end position="24"/>
    </location>
</feature>
<dbReference type="Proteomes" id="UP000249402">
    <property type="component" value="Unassembled WGS sequence"/>
</dbReference>
<dbReference type="OrthoDB" id="5375886at2759"/>
<reference evidence="2 3" key="1">
    <citation type="submission" date="2018-02" db="EMBL/GenBank/DDBJ databases">
        <title>The genomes of Aspergillus section Nigri reveals drivers in fungal speciation.</title>
        <authorList>
            <consortium name="DOE Joint Genome Institute"/>
            <person name="Vesth T.C."/>
            <person name="Nybo J."/>
            <person name="Theobald S."/>
            <person name="Brandl J."/>
            <person name="Frisvad J.C."/>
            <person name="Nielsen K.F."/>
            <person name="Lyhne E.K."/>
            <person name="Kogle M.E."/>
            <person name="Kuo A."/>
            <person name="Riley R."/>
            <person name="Clum A."/>
            <person name="Nolan M."/>
            <person name="Lipzen A."/>
            <person name="Salamov A."/>
            <person name="Henrissat B."/>
            <person name="Wiebenga A."/>
            <person name="De vries R.P."/>
            <person name="Grigoriev I.V."/>
            <person name="Mortensen U.H."/>
            <person name="Andersen M.R."/>
            <person name="Baker S.E."/>
        </authorList>
    </citation>
    <scope>NUCLEOTIDE SEQUENCE [LARGE SCALE GENOMIC DNA]</scope>
    <source>
        <strain evidence="2 3">CBS 121593</strain>
    </source>
</reference>
<protein>
    <submittedName>
        <fullName evidence="2">Uncharacterized protein</fullName>
    </submittedName>
</protein>